<reference evidence="1" key="1">
    <citation type="journal article" date="1995" name="Cancer Res.">
        <title>Identification of melanoma inhibitory activity and other differentially expressed messenger RNAs in human melanoma cell lines with different metastatic capacity by messenger RNA differential display.</title>
        <authorList>
            <person name="van Groningen J.J."/>
            <person name="Bloemers H.P."/>
            <person name="Swart G.W."/>
        </authorList>
    </citation>
    <scope>NUCLEOTIDE SEQUENCE</scope>
</reference>
<accession>Q13254</accession>
<sequence>MMEVFRQFIIVSPCDPLTYPETSLYYKIFPNTQMSLQAR</sequence>
<gene>
    <name evidence="1" type="primary">nmc</name>
</gene>
<reference evidence="1" key="2">
    <citation type="submission" date="1995-07" db="EMBL/GenBank/DDBJ databases">
        <authorList>
            <person name="von Groningen J.J.M."/>
        </authorList>
    </citation>
    <scope>NUCLEOTIDE SEQUENCE</scope>
</reference>
<dbReference type="AlphaFoldDB" id="Q13254"/>
<name>Q13254_HUMAN</name>
<organism evidence="1">
    <name type="scientific">Homo sapiens</name>
    <name type="common">Human</name>
    <dbReference type="NCBI Taxonomy" id="9606"/>
    <lineage>
        <taxon>Eukaryota</taxon>
        <taxon>Metazoa</taxon>
        <taxon>Chordata</taxon>
        <taxon>Craniata</taxon>
        <taxon>Vertebrata</taxon>
        <taxon>Euteleostomi</taxon>
        <taxon>Mammalia</taxon>
        <taxon>Eutheria</taxon>
        <taxon>Euarchontoglires</taxon>
        <taxon>Primates</taxon>
        <taxon>Haplorrhini</taxon>
        <taxon>Catarrhini</taxon>
        <taxon>Hominidae</taxon>
        <taxon>Homo</taxon>
    </lineage>
</organism>
<evidence type="ECO:0000313" key="1">
    <source>
        <dbReference type="EMBL" id="AAA90912.1"/>
    </source>
</evidence>
<protein>
    <submittedName>
        <fullName evidence="1">Nmc protein</fullName>
    </submittedName>
</protein>
<proteinExistence type="evidence at transcript level"/>
<dbReference type="EMBL" id="U31214">
    <property type="protein sequence ID" value="AAA90912.1"/>
    <property type="molecule type" value="mRNA"/>
</dbReference>